<keyword evidence="3 6" id="KW-0812">Transmembrane</keyword>
<dbReference type="EMBL" id="KV454461">
    <property type="protein sequence ID" value="ODQ76888.1"/>
    <property type="molecule type" value="Genomic_DNA"/>
</dbReference>
<evidence type="ECO:0008006" key="9">
    <source>
        <dbReference type="Google" id="ProtNLM"/>
    </source>
</evidence>
<dbReference type="AlphaFoldDB" id="A0A1E3QH00"/>
<dbReference type="RefSeq" id="XP_018982216.1">
    <property type="nucleotide sequence ID" value="XM_019131323.1"/>
</dbReference>
<feature type="non-terminal residue" evidence="7">
    <location>
        <position position="145"/>
    </location>
</feature>
<dbReference type="PANTHER" id="PTHR45649">
    <property type="entry name" value="AMINO-ACID PERMEASE BAT1"/>
    <property type="match status" value="1"/>
</dbReference>
<name>A0A1E3QH00_9ASCO</name>
<dbReference type="Proteomes" id="UP000094336">
    <property type="component" value="Unassembled WGS sequence"/>
</dbReference>
<feature type="non-terminal residue" evidence="7">
    <location>
        <position position="1"/>
    </location>
</feature>
<evidence type="ECO:0000256" key="4">
    <source>
        <dbReference type="ARBA" id="ARBA00022989"/>
    </source>
</evidence>
<gene>
    <name evidence="7" type="ORF">BABINDRAFT_24175</name>
</gene>
<keyword evidence="8" id="KW-1185">Reference proteome</keyword>
<sequence>KWSVPIRAVVFGGVASLVVGLLCVIGTTAANALFSMYVAGNYFAWGTPIFLRLTFGRLKFTPGKFYTGDFWSPVIGWAAVLFMMFVIVMVQFPANPTVDSNTMNYTCVITPGVMILSLVYYFVYARKFYHGPASNIEEDYDVMEG</sequence>
<organism evidence="7 8">
    <name type="scientific">Babjeviella inositovora NRRL Y-12698</name>
    <dbReference type="NCBI Taxonomy" id="984486"/>
    <lineage>
        <taxon>Eukaryota</taxon>
        <taxon>Fungi</taxon>
        <taxon>Dikarya</taxon>
        <taxon>Ascomycota</taxon>
        <taxon>Saccharomycotina</taxon>
        <taxon>Pichiomycetes</taxon>
        <taxon>Serinales incertae sedis</taxon>
        <taxon>Babjeviella</taxon>
    </lineage>
</organism>
<dbReference type="GO" id="GO:0022857">
    <property type="term" value="F:transmembrane transporter activity"/>
    <property type="evidence" value="ECO:0007669"/>
    <property type="project" value="InterPro"/>
</dbReference>
<evidence type="ECO:0000256" key="1">
    <source>
        <dbReference type="ARBA" id="ARBA00004141"/>
    </source>
</evidence>
<protein>
    <recommendedName>
        <fullName evidence="9">Amino acid permease/ SLC12A domain-containing protein</fullName>
    </recommendedName>
</protein>
<evidence type="ECO:0000256" key="6">
    <source>
        <dbReference type="SAM" id="Phobius"/>
    </source>
</evidence>
<dbReference type="STRING" id="984486.A0A1E3QH00"/>
<evidence type="ECO:0000256" key="3">
    <source>
        <dbReference type="ARBA" id="ARBA00022692"/>
    </source>
</evidence>
<reference evidence="8" key="1">
    <citation type="submission" date="2016-05" db="EMBL/GenBank/DDBJ databases">
        <title>Comparative genomics of biotechnologically important yeasts.</title>
        <authorList>
            <consortium name="DOE Joint Genome Institute"/>
            <person name="Riley R."/>
            <person name="Haridas S."/>
            <person name="Wolfe K.H."/>
            <person name="Lopes M.R."/>
            <person name="Hittinger C.T."/>
            <person name="Goker M."/>
            <person name="Salamov A."/>
            <person name="Wisecaver J."/>
            <person name="Long T.M."/>
            <person name="Aerts A.L."/>
            <person name="Barry K."/>
            <person name="Choi C."/>
            <person name="Clum A."/>
            <person name="Coughlan A.Y."/>
            <person name="Deshpande S."/>
            <person name="Douglass A.P."/>
            <person name="Hanson S.J."/>
            <person name="Klenk H.-P."/>
            <person name="Labutti K."/>
            <person name="Lapidus A."/>
            <person name="Lindquist E."/>
            <person name="Lipzen A."/>
            <person name="Meier-Kolthoff J.P."/>
            <person name="Ohm R.A."/>
            <person name="Otillar R.P."/>
            <person name="Pangilinan J."/>
            <person name="Peng Y."/>
            <person name="Rokas A."/>
            <person name="Rosa C.A."/>
            <person name="Scheuner C."/>
            <person name="Sibirny A.A."/>
            <person name="Slot J.C."/>
            <person name="Stielow J.B."/>
            <person name="Sun H."/>
            <person name="Kurtzman C.P."/>
            <person name="Blackwell M."/>
            <person name="Grigoriev I.V."/>
            <person name="Jeffries T.W."/>
        </authorList>
    </citation>
    <scope>NUCLEOTIDE SEQUENCE [LARGE SCALE GENOMIC DNA]</scope>
    <source>
        <strain evidence="8">NRRL Y-12698</strain>
    </source>
</reference>
<proteinExistence type="predicted"/>
<feature type="transmembrane region" description="Helical" evidence="6">
    <location>
        <begin position="6"/>
        <end position="25"/>
    </location>
</feature>
<dbReference type="Pfam" id="PF13520">
    <property type="entry name" value="AA_permease_2"/>
    <property type="match status" value="1"/>
</dbReference>
<dbReference type="OrthoDB" id="4476201at2759"/>
<feature type="transmembrane region" description="Helical" evidence="6">
    <location>
        <begin position="70"/>
        <end position="90"/>
    </location>
</feature>
<keyword evidence="5 6" id="KW-0472">Membrane</keyword>
<evidence type="ECO:0000313" key="7">
    <source>
        <dbReference type="EMBL" id="ODQ76888.1"/>
    </source>
</evidence>
<keyword evidence="4 6" id="KW-1133">Transmembrane helix</keyword>
<dbReference type="InterPro" id="IPR002293">
    <property type="entry name" value="AA/rel_permease1"/>
</dbReference>
<dbReference type="PANTHER" id="PTHR45649:SF6">
    <property type="entry name" value="GABA-SPECIFIC PERMEASE"/>
    <property type="match status" value="1"/>
</dbReference>
<feature type="transmembrane region" description="Helical" evidence="6">
    <location>
        <begin position="32"/>
        <end position="50"/>
    </location>
</feature>
<dbReference type="GeneID" id="30149176"/>
<comment type="subcellular location">
    <subcellularLocation>
        <location evidence="1">Membrane</location>
        <topology evidence="1">Multi-pass membrane protein</topology>
    </subcellularLocation>
</comment>
<evidence type="ECO:0000313" key="8">
    <source>
        <dbReference type="Proteomes" id="UP000094336"/>
    </source>
</evidence>
<accession>A0A1E3QH00</accession>
<feature type="transmembrane region" description="Helical" evidence="6">
    <location>
        <begin position="102"/>
        <end position="123"/>
    </location>
</feature>
<dbReference type="GO" id="GO:0016020">
    <property type="term" value="C:membrane"/>
    <property type="evidence" value="ECO:0007669"/>
    <property type="project" value="UniProtKB-SubCell"/>
</dbReference>
<evidence type="ECO:0000256" key="5">
    <source>
        <dbReference type="ARBA" id="ARBA00023136"/>
    </source>
</evidence>
<keyword evidence="2" id="KW-0813">Transport</keyword>
<evidence type="ECO:0000256" key="2">
    <source>
        <dbReference type="ARBA" id="ARBA00022448"/>
    </source>
</evidence>